<dbReference type="EMBL" id="CP092885">
    <property type="protein sequence ID" value="UYV83508.1"/>
    <property type="molecule type" value="Genomic_DNA"/>
</dbReference>
<name>A0ABY6LQQ6_9ARAC</name>
<dbReference type="Gene3D" id="3.30.420.10">
    <property type="entry name" value="Ribonuclease H-like superfamily/Ribonuclease H"/>
    <property type="match status" value="1"/>
</dbReference>
<sequence length="119" mass="13583">MHYDFDLEYVPGKLIRTADTLSRDSISVDIIDTSDLVDLQNHIMTLNLKVTTKRYQEILRDMDHHDIVNFSKGDSTSVKIYLARNGVPEIIITDNGEPFTSQGFANFTNECDIEYKPIA</sequence>
<dbReference type="InterPro" id="IPR001584">
    <property type="entry name" value="Integrase_cat-core"/>
</dbReference>
<dbReference type="PROSITE" id="PS50994">
    <property type="entry name" value="INTEGRASE"/>
    <property type="match status" value="1"/>
</dbReference>
<evidence type="ECO:0000259" key="1">
    <source>
        <dbReference type="PROSITE" id="PS50994"/>
    </source>
</evidence>
<proteinExistence type="predicted"/>
<keyword evidence="3" id="KW-1185">Reference proteome</keyword>
<gene>
    <name evidence="2" type="ORF">LAZ67_23001264</name>
</gene>
<reference evidence="2 3" key="1">
    <citation type="submission" date="2022-03" db="EMBL/GenBank/DDBJ databases">
        <title>A chromosomal length assembly of Cordylochernes scorpioides.</title>
        <authorList>
            <person name="Zeh D."/>
            <person name="Zeh J."/>
        </authorList>
    </citation>
    <scope>NUCLEOTIDE SEQUENCE [LARGE SCALE GENOMIC DNA]</scope>
    <source>
        <strain evidence="2">IN4F17</strain>
        <tissue evidence="2">Whole Body</tissue>
    </source>
</reference>
<dbReference type="InterPro" id="IPR036397">
    <property type="entry name" value="RNaseH_sf"/>
</dbReference>
<dbReference type="SUPFAM" id="SSF53098">
    <property type="entry name" value="Ribonuclease H-like"/>
    <property type="match status" value="1"/>
</dbReference>
<evidence type="ECO:0000313" key="2">
    <source>
        <dbReference type="EMBL" id="UYV83508.1"/>
    </source>
</evidence>
<feature type="domain" description="Integrase catalytic" evidence="1">
    <location>
        <begin position="7"/>
        <end position="119"/>
    </location>
</feature>
<dbReference type="InterPro" id="IPR012337">
    <property type="entry name" value="RNaseH-like_sf"/>
</dbReference>
<accession>A0ABY6LQQ6</accession>
<protein>
    <submittedName>
        <fullName evidence="2">K02A2.6-like</fullName>
    </submittedName>
</protein>
<organism evidence="2 3">
    <name type="scientific">Cordylochernes scorpioides</name>
    <dbReference type="NCBI Taxonomy" id="51811"/>
    <lineage>
        <taxon>Eukaryota</taxon>
        <taxon>Metazoa</taxon>
        <taxon>Ecdysozoa</taxon>
        <taxon>Arthropoda</taxon>
        <taxon>Chelicerata</taxon>
        <taxon>Arachnida</taxon>
        <taxon>Pseudoscorpiones</taxon>
        <taxon>Cheliferoidea</taxon>
        <taxon>Chernetidae</taxon>
        <taxon>Cordylochernes</taxon>
    </lineage>
</organism>
<evidence type="ECO:0000313" key="3">
    <source>
        <dbReference type="Proteomes" id="UP001235939"/>
    </source>
</evidence>
<dbReference type="Proteomes" id="UP001235939">
    <property type="component" value="Chromosome 23"/>
</dbReference>